<organism evidence="2 3">
    <name type="scientific">Desulfomonile tiedjei</name>
    <dbReference type="NCBI Taxonomy" id="2358"/>
    <lineage>
        <taxon>Bacteria</taxon>
        <taxon>Pseudomonadati</taxon>
        <taxon>Thermodesulfobacteriota</taxon>
        <taxon>Desulfomonilia</taxon>
        <taxon>Desulfomonilales</taxon>
        <taxon>Desulfomonilaceae</taxon>
        <taxon>Desulfomonile</taxon>
    </lineage>
</organism>
<dbReference type="Proteomes" id="UP000807825">
    <property type="component" value="Unassembled WGS sequence"/>
</dbReference>
<accession>A0A9D6UYX2</accession>
<feature type="signal peptide" evidence="1">
    <location>
        <begin position="1"/>
        <end position="23"/>
    </location>
</feature>
<proteinExistence type="predicted"/>
<sequence>MKNLIRVVVVVVACLVASPLCFSADCGGRPCYQDPPMPPESVGPMSLPFDVPIWPTLIKTEFHILPWVSLGKASVCIPGTSKSFEIPAPCLSLKPIPVWFPWLRPVDTECNDCGAPKIP</sequence>
<dbReference type="EMBL" id="JACRDE010000161">
    <property type="protein sequence ID" value="MBI5248960.1"/>
    <property type="molecule type" value="Genomic_DNA"/>
</dbReference>
<keyword evidence="1" id="KW-0732">Signal</keyword>
<evidence type="ECO:0000256" key="1">
    <source>
        <dbReference type="SAM" id="SignalP"/>
    </source>
</evidence>
<evidence type="ECO:0000313" key="3">
    <source>
        <dbReference type="Proteomes" id="UP000807825"/>
    </source>
</evidence>
<comment type="caution">
    <text evidence="2">The sequence shown here is derived from an EMBL/GenBank/DDBJ whole genome shotgun (WGS) entry which is preliminary data.</text>
</comment>
<feature type="chain" id="PRO_5039440044" evidence="1">
    <location>
        <begin position="24"/>
        <end position="119"/>
    </location>
</feature>
<protein>
    <submittedName>
        <fullName evidence="2">Uncharacterized protein</fullName>
    </submittedName>
</protein>
<name>A0A9D6UYX2_9BACT</name>
<reference evidence="2" key="1">
    <citation type="submission" date="2020-07" db="EMBL/GenBank/DDBJ databases">
        <title>Huge and variable diversity of episymbiotic CPR bacteria and DPANN archaea in groundwater ecosystems.</title>
        <authorList>
            <person name="He C.Y."/>
            <person name="Keren R."/>
            <person name="Whittaker M."/>
            <person name="Farag I.F."/>
            <person name="Doudna J."/>
            <person name="Cate J.H.D."/>
            <person name="Banfield J.F."/>
        </authorList>
    </citation>
    <scope>NUCLEOTIDE SEQUENCE</scope>
    <source>
        <strain evidence="2">NC_groundwater_1664_Pr3_B-0.1um_52_9</strain>
    </source>
</reference>
<dbReference type="AlphaFoldDB" id="A0A9D6UYX2"/>
<gene>
    <name evidence="2" type="ORF">HY912_05645</name>
</gene>
<evidence type="ECO:0000313" key="2">
    <source>
        <dbReference type="EMBL" id="MBI5248960.1"/>
    </source>
</evidence>